<evidence type="ECO:0000256" key="9">
    <source>
        <dbReference type="ARBA" id="ARBA00023264"/>
    </source>
</evidence>
<dbReference type="GO" id="GO:0005886">
    <property type="term" value="C:plasma membrane"/>
    <property type="evidence" value="ECO:0007669"/>
    <property type="project" value="UniProtKB-SubCell"/>
</dbReference>
<organism evidence="11 12">
    <name type="scientific">Alicyclobacillus mengziensis</name>
    <dbReference type="NCBI Taxonomy" id="2931921"/>
    <lineage>
        <taxon>Bacteria</taxon>
        <taxon>Bacillati</taxon>
        <taxon>Bacillota</taxon>
        <taxon>Bacilli</taxon>
        <taxon>Bacillales</taxon>
        <taxon>Alicyclobacillaceae</taxon>
        <taxon>Alicyclobacillus</taxon>
    </lineage>
</organism>
<dbReference type="GO" id="GO:0008654">
    <property type="term" value="P:phospholipid biosynthetic process"/>
    <property type="evidence" value="ECO:0007669"/>
    <property type="project" value="UniProtKB-UniRule"/>
</dbReference>
<comment type="similarity">
    <text evidence="10">Belongs to the PlsY family.</text>
</comment>
<dbReference type="PANTHER" id="PTHR30309">
    <property type="entry name" value="INNER MEMBRANE PROTEIN YGIH"/>
    <property type="match status" value="1"/>
</dbReference>
<name>A0A9X7Z485_9BACL</name>
<dbReference type="PANTHER" id="PTHR30309:SF0">
    <property type="entry name" value="GLYCEROL-3-PHOSPHATE ACYLTRANSFERASE-RELATED"/>
    <property type="match status" value="1"/>
</dbReference>
<dbReference type="InterPro" id="IPR003811">
    <property type="entry name" value="G3P_acylTferase_PlsY"/>
</dbReference>
<keyword evidence="8 10" id="KW-0594">Phospholipid biosynthesis</keyword>
<feature type="transmembrane region" description="Helical" evidence="10">
    <location>
        <begin position="6"/>
        <end position="26"/>
    </location>
</feature>
<keyword evidence="9 10" id="KW-1208">Phospholipid metabolism</keyword>
<keyword evidence="11" id="KW-0012">Acyltransferase</keyword>
<comment type="subunit">
    <text evidence="10">Probably interacts with PlsX.</text>
</comment>
<keyword evidence="5 10" id="KW-1133">Transmembrane helix</keyword>
<comment type="function">
    <text evidence="10">Catalyzes the transfer of an acyl group from acyl-phosphate (acyl-PO(4)) to glycerol-3-phosphate (G3P) to form lysophosphatidic acid (LPA). This enzyme utilizes acyl-phosphate as fatty acyl donor, but not acyl-CoA or acyl-ACP.</text>
</comment>
<keyword evidence="2 10" id="KW-0444">Lipid biosynthesis</keyword>
<protein>
    <recommendedName>
        <fullName evidence="10">Glycerol-3-phosphate acyltransferase</fullName>
    </recommendedName>
    <alternativeName>
        <fullName evidence="10">Acyl-PO4 G3P acyltransferase</fullName>
    </alternativeName>
    <alternativeName>
        <fullName evidence="10">Acyl-phosphate--glycerol-3-phosphate acyltransferase</fullName>
    </alternativeName>
    <alternativeName>
        <fullName evidence="10">G3P acyltransferase</fullName>
        <shortName evidence="10">GPAT</shortName>
        <ecNumber evidence="10">2.3.1.275</ecNumber>
    </alternativeName>
    <alternativeName>
        <fullName evidence="10">Lysophosphatidic acid synthase</fullName>
        <shortName evidence="10">LPA synthase</shortName>
    </alternativeName>
</protein>
<dbReference type="Proteomes" id="UP000663505">
    <property type="component" value="Chromosome"/>
</dbReference>
<evidence type="ECO:0000256" key="8">
    <source>
        <dbReference type="ARBA" id="ARBA00023209"/>
    </source>
</evidence>
<evidence type="ECO:0000313" key="12">
    <source>
        <dbReference type="Proteomes" id="UP000663505"/>
    </source>
</evidence>
<evidence type="ECO:0000256" key="1">
    <source>
        <dbReference type="ARBA" id="ARBA00022475"/>
    </source>
</evidence>
<accession>A0A9X7Z485</accession>
<sequence>MLVLSAVIAYLIGSISFSTLIGRWFGKIDIREHGSGNAGATNTLRVLGARYAIIVLLADIAKGVVAVLLAQALGGGNPWVTYLSALAVIVGHNWPIYFGFRGGKGVATTIGVLLILMPKSLLTACLVAVILIAITRYVSLGALVLAVLTPIAGIVYHGGTGKVVLAVVVGVLTIWRHRKNIHRLLHGQEHRVFSK</sequence>
<evidence type="ECO:0000256" key="4">
    <source>
        <dbReference type="ARBA" id="ARBA00022692"/>
    </source>
</evidence>
<keyword evidence="6 10" id="KW-0443">Lipid metabolism</keyword>
<evidence type="ECO:0000313" key="11">
    <source>
        <dbReference type="EMBL" id="QSO45739.1"/>
    </source>
</evidence>
<comment type="subcellular location">
    <subcellularLocation>
        <location evidence="10">Cell membrane</location>
        <topology evidence="10">Multi-pass membrane protein</topology>
    </subcellularLocation>
</comment>
<dbReference type="GO" id="GO:0043772">
    <property type="term" value="F:acyl-phosphate glycerol-3-phosphate acyltransferase activity"/>
    <property type="evidence" value="ECO:0007669"/>
    <property type="project" value="UniProtKB-UniRule"/>
</dbReference>
<reference evidence="11 12" key="1">
    <citation type="submission" date="2021-02" db="EMBL/GenBank/DDBJ databases">
        <title>Alicyclobacillus curvatus sp. nov. and Alicyclobacillus mengziensis sp. nov., two acidophilic bacteria isolated from acid mine drainage.</title>
        <authorList>
            <person name="Huang Y."/>
        </authorList>
    </citation>
    <scope>NUCLEOTIDE SEQUENCE [LARGE SCALE GENOMIC DNA]</scope>
    <source>
        <strain evidence="11 12">S30H14</strain>
    </source>
</reference>
<dbReference type="EMBL" id="CP071182">
    <property type="protein sequence ID" value="QSO45739.1"/>
    <property type="molecule type" value="Genomic_DNA"/>
</dbReference>
<keyword evidence="12" id="KW-1185">Reference proteome</keyword>
<evidence type="ECO:0000256" key="6">
    <source>
        <dbReference type="ARBA" id="ARBA00023098"/>
    </source>
</evidence>
<evidence type="ECO:0000256" key="5">
    <source>
        <dbReference type="ARBA" id="ARBA00022989"/>
    </source>
</evidence>
<dbReference type="AlphaFoldDB" id="A0A9X7Z485"/>
<comment type="pathway">
    <text evidence="10">Lipid metabolism; phospholipid metabolism.</text>
</comment>
<feature type="transmembrane region" description="Helical" evidence="10">
    <location>
        <begin position="47"/>
        <end position="73"/>
    </location>
</feature>
<keyword evidence="4 10" id="KW-0812">Transmembrane</keyword>
<comment type="catalytic activity">
    <reaction evidence="10">
        <text>an acyl phosphate + sn-glycerol 3-phosphate = a 1-acyl-sn-glycero-3-phosphate + phosphate</text>
        <dbReference type="Rhea" id="RHEA:34075"/>
        <dbReference type="ChEBI" id="CHEBI:43474"/>
        <dbReference type="ChEBI" id="CHEBI:57597"/>
        <dbReference type="ChEBI" id="CHEBI:57970"/>
        <dbReference type="ChEBI" id="CHEBI:59918"/>
        <dbReference type="EC" id="2.3.1.275"/>
    </reaction>
</comment>
<keyword evidence="1 10" id="KW-1003">Cell membrane</keyword>
<dbReference type="NCBIfam" id="TIGR00023">
    <property type="entry name" value="glycerol-3-phosphate 1-O-acyltransferase PlsY"/>
    <property type="match status" value="1"/>
</dbReference>
<feature type="transmembrane region" description="Helical" evidence="10">
    <location>
        <begin position="154"/>
        <end position="175"/>
    </location>
</feature>
<keyword evidence="7 10" id="KW-0472">Membrane</keyword>
<dbReference type="KEGG" id="afx:JZ786_14405"/>
<dbReference type="HAMAP" id="MF_01043">
    <property type="entry name" value="PlsY"/>
    <property type="match status" value="1"/>
</dbReference>
<dbReference type="EC" id="2.3.1.275" evidence="10"/>
<keyword evidence="3 10" id="KW-0808">Transferase</keyword>
<feature type="transmembrane region" description="Helical" evidence="10">
    <location>
        <begin position="121"/>
        <end position="148"/>
    </location>
</feature>
<evidence type="ECO:0000256" key="3">
    <source>
        <dbReference type="ARBA" id="ARBA00022679"/>
    </source>
</evidence>
<dbReference type="Pfam" id="PF02660">
    <property type="entry name" value="G3P_acyltransf"/>
    <property type="match status" value="1"/>
</dbReference>
<feature type="transmembrane region" description="Helical" evidence="10">
    <location>
        <begin position="79"/>
        <end position="100"/>
    </location>
</feature>
<proteinExistence type="inferred from homology"/>
<dbReference type="SMART" id="SM01207">
    <property type="entry name" value="G3P_acyltransf"/>
    <property type="match status" value="1"/>
</dbReference>
<evidence type="ECO:0000256" key="10">
    <source>
        <dbReference type="HAMAP-Rule" id="MF_01043"/>
    </source>
</evidence>
<gene>
    <name evidence="10 11" type="primary">plsY</name>
    <name evidence="11" type="ORF">JZ786_14405</name>
</gene>
<dbReference type="RefSeq" id="WP_206655108.1">
    <property type="nucleotide sequence ID" value="NZ_CP071182.1"/>
</dbReference>
<evidence type="ECO:0000256" key="7">
    <source>
        <dbReference type="ARBA" id="ARBA00023136"/>
    </source>
</evidence>
<evidence type="ECO:0000256" key="2">
    <source>
        <dbReference type="ARBA" id="ARBA00022516"/>
    </source>
</evidence>